<feature type="non-terminal residue" evidence="1">
    <location>
        <position position="1"/>
    </location>
</feature>
<gene>
    <name evidence="1" type="ORF">CTOB1V02_LOCUS14926</name>
</gene>
<dbReference type="AlphaFoldDB" id="A0A7R8ZU52"/>
<proteinExistence type="predicted"/>
<name>A0A7R8ZU52_9CRUS</name>
<accession>A0A7R8ZU52</accession>
<dbReference type="EMBL" id="OB684912">
    <property type="protein sequence ID" value="CAD7237111.1"/>
    <property type="molecule type" value="Genomic_DNA"/>
</dbReference>
<protein>
    <submittedName>
        <fullName evidence="1">Uncharacterized protein</fullName>
    </submittedName>
</protein>
<organism evidence="1">
    <name type="scientific">Cyprideis torosa</name>
    <dbReference type="NCBI Taxonomy" id="163714"/>
    <lineage>
        <taxon>Eukaryota</taxon>
        <taxon>Metazoa</taxon>
        <taxon>Ecdysozoa</taxon>
        <taxon>Arthropoda</taxon>
        <taxon>Crustacea</taxon>
        <taxon>Oligostraca</taxon>
        <taxon>Ostracoda</taxon>
        <taxon>Podocopa</taxon>
        <taxon>Podocopida</taxon>
        <taxon>Cytherocopina</taxon>
        <taxon>Cytheroidea</taxon>
        <taxon>Cytherideidae</taxon>
        <taxon>Cyprideis</taxon>
    </lineage>
</organism>
<sequence>MPMLYTSEPELVNATFNSLSLRLAPAQQAGDCQPWSPLPLVEYYVYFGKQGSKCEETLSACNLLISNSESVLLGELDSYSSYVVFASAGNFYTKLLSRK</sequence>
<reference evidence="1" key="1">
    <citation type="submission" date="2020-11" db="EMBL/GenBank/DDBJ databases">
        <authorList>
            <person name="Tran Van P."/>
        </authorList>
    </citation>
    <scope>NUCLEOTIDE SEQUENCE</scope>
</reference>
<evidence type="ECO:0000313" key="1">
    <source>
        <dbReference type="EMBL" id="CAD7237111.1"/>
    </source>
</evidence>